<evidence type="ECO:0000313" key="4">
    <source>
        <dbReference type="Proteomes" id="UP000765507"/>
    </source>
</evidence>
<evidence type="ECO:0000256" key="1">
    <source>
        <dbReference type="ARBA" id="ARBA00022741"/>
    </source>
</evidence>
<gene>
    <name evidence="3" type="ORF">G0U57_014950</name>
</gene>
<name>A0A8T1T2R5_CHESE</name>
<keyword evidence="4" id="KW-1185">Reference proteome</keyword>
<keyword evidence="1" id="KW-0547">Nucleotide-binding</keyword>
<proteinExistence type="predicted"/>
<dbReference type="Proteomes" id="UP000765507">
    <property type="component" value="Unassembled WGS sequence"/>
</dbReference>
<dbReference type="GO" id="GO:0005524">
    <property type="term" value="F:ATP binding"/>
    <property type="evidence" value="ECO:0007669"/>
    <property type="project" value="UniProtKB-KW"/>
</dbReference>
<dbReference type="GO" id="GO:0004016">
    <property type="term" value="F:adenylate cyclase activity"/>
    <property type="evidence" value="ECO:0007669"/>
    <property type="project" value="TreeGrafter"/>
</dbReference>
<organism evidence="3 4">
    <name type="scientific">Chelydra serpentina</name>
    <name type="common">Snapping turtle</name>
    <name type="synonym">Testudo serpentina</name>
    <dbReference type="NCBI Taxonomy" id="8475"/>
    <lineage>
        <taxon>Eukaryota</taxon>
        <taxon>Metazoa</taxon>
        <taxon>Chordata</taxon>
        <taxon>Craniata</taxon>
        <taxon>Vertebrata</taxon>
        <taxon>Euteleostomi</taxon>
        <taxon>Archelosauria</taxon>
        <taxon>Testudinata</taxon>
        <taxon>Testudines</taxon>
        <taxon>Cryptodira</taxon>
        <taxon>Durocryptodira</taxon>
        <taxon>Americhelydia</taxon>
        <taxon>Chelydroidea</taxon>
        <taxon>Chelydridae</taxon>
        <taxon>Chelydra</taxon>
    </lineage>
</organism>
<dbReference type="OrthoDB" id="9397412at2759"/>
<sequence length="226" mass="25068">MAVKCAAVIGHTFTPELLLYVLPEWTTKKMEETLTSLINSHVFEYFGKETSATQAVGSCHLHTHLGPLTMQTLGPEESEDVGAAAPSFSLQEELGMLQQNQAMRFCAPLLREGAYELWLGDQKMALHLKCATFLEHKAHKCRSCGGGDFISFHRYALDTQMSNVDSLLEQGSMTKGTALVLSEETRKRLQTSLAQGKLKFLLKPRQWSSRGNSIGGLTTHCRVFAF</sequence>
<comment type="caution">
    <text evidence="3">The sequence shown here is derived from an EMBL/GenBank/DDBJ whole genome shotgun (WGS) entry which is preliminary data.</text>
</comment>
<evidence type="ECO:0000256" key="2">
    <source>
        <dbReference type="ARBA" id="ARBA00022840"/>
    </source>
</evidence>
<dbReference type="EMBL" id="JAHGAV010000044">
    <property type="protein sequence ID" value="KAG6935439.1"/>
    <property type="molecule type" value="Genomic_DNA"/>
</dbReference>
<keyword evidence="2" id="KW-0067">ATP-binding</keyword>
<dbReference type="AlphaFoldDB" id="A0A8T1T2R5"/>
<evidence type="ECO:0000313" key="3">
    <source>
        <dbReference type="EMBL" id="KAG6935439.1"/>
    </source>
</evidence>
<dbReference type="PANTHER" id="PTHR16305">
    <property type="entry name" value="TESTICULAR SOLUBLE ADENYLYL CYCLASE"/>
    <property type="match status" value="1"/>
</dbReference>
<reference evidence="3 4" key="1">
    <citation type="journal article" date="2020" name="G3 (Bethesda)">
        <title>Draft Genome of the Common Snapping Turtle, Chelydra serpentina, a Model for Phenotypic Plasticity in Reptiles.</title>
        <authorList>
            <person name="Das D."/>
            <person name="Singh S.K."/>
            <person name="Bierstedt J."/>
            <person name="Erickson A."/>
            <person name="Galli G.L.J."/>
            <person name="Crossley D.A. 2nd"/>
            <person name="Rhen T."/>
        </authorList>
    </citation>
    <scope>NUCLEOTIDE SEQUENCE [LARGE SCALE GENOMIC DNA]</scope>
    <source>
        <strain evidence="3">KW</strain>
    </source>
</reference>
<dbReference type="GO" id="GO:0005737">
    <property type="term" value="C:cytoplasm"/>
    <property type="evidence" value="ECO:0007669"/>
    <property type="project" value="TreeGrafter"/>
</dbReference>
<dbReference type="PANTHER" id="PTHR16305:SF28">
    <property type="entry name" value="GUANYLATE CYCLASE DOMAIN-CONTAINING PROTEIN"/>
    <property type="match status" value="1"/>
</dbReference>
<protein>
    <submittedName>
        <fullName evidence="3">Adenylate cyclase 10, soluble</fullName>
    </submittedName>
</protein>
<accession>A0A8T1T2R5</accession>